<dbReference type="PANTHER" id="PTHR34368">
    <property type="entry name" value="OS01G0962200 PROTEIN"/>
    <property type="match status" value="1"/>
</dbReference>
<feature type="transmembrane region" description="Helical" evidence="6">
    <location>
        <begin position="120"/>
        <end position="138"/>
    </location>
</feature>
<protein>
    <submittedName>
        <fullName evidence="7">Ceramidase domain-containing protein</fullName>
    </submittedName>
</protein>
<gene>
    <name evidence="7" type="ORF">ACFQHR_15875</name>
</gene>
<dbReference type="InterPro" id="IPR008901">
    <property type="entry name" value="ACER"/>
</dbReference>
<evidence type="ECO:0000256" key="3">
    <source>
        <dbReference type="ARBA" id="ARBA00022801"/>
    </source>
</evidence>
<dbReference type="EMBL" id="JBHSYQ010000015">
    <property type="protein sequence ID" value="MFC6999114.1"/>
    <property type="molecule type" value="Genomic_DNA"/>
</dbReference>
<feature type="transmembrane region" description="Helical" evidence="6">
    <location>
        <begin position="174"/>
        <end position="193"/>
    </location>
</feature>
<evidence type="ECO:0000313" key="8">
    <source>
        <dbReference type="Proteomes" id="UP001596405"/>
    </source>
</evidence>
<reference evidence="8" key="1">
    <citation type="journal article" date="2019" name="Int. J. Syst. Evol. Microbiol.">
        <title>The Global Catalogue of Microorganisms (GCM) 10K type strain sequencing project: providing services to taxonomists for standard genome sequencing and annotation.</title>
        <authorList>
            <consortium name="The Broad Institute Genomics Platform"/>
            <consortium name="The Broad Institute Genome Sequencing Center for Infectious Disease"/>
            <person name="Wu L."/>
            <person name="Ma J."/>
        </authorList>
    </citation>
    <scope>NUCLEOTIDE SEQUENCE [LARGE SCALE GENOMIC DNA]</scope>
    <source>
        <strain evidence="8">CGMCC 4.7393</strain>
    </source>
</reference>
<feature type="transmembrane region" description="Helical" evidence="6">
    <location>
        <begin position="12"/>
        <end position="32"/>
    </location>
</feature>
<accession>A0ABW2DS12</accession>
<dbReference type="Proteomes" id="UP001596405">
    <property type="component" value="Unassembled WGS sequence"/>
</dbReference>
<keyword evidence="3" id="KW-0378">Hydrolase</keyword>
<name>A0ABW2DS12_9BACT</name>
<dbReference type="Pfam" id="PF05875">
    <property type="entry name" value="Ceramidase"/>
    <property type="match status" value="1"/>
</dbReference>
<sequence>MHEKGLHHPKKILLLIGLTIAGVVAVLLQDRIPQDVSYHIFADERELLGLPNFWNVVSNLPFVVIGAWAFLQLLSQKPAGLLKGTLPGYLIFFVGIVCTGLGSAYYHLSPSNQTLLWDRLPMTIAFMGFFSVILSEYVHFKAGKILLAPLLLLGAWSVGYWYLTELHGQGDLRFYVLVQFLPILLTPVILLLFSSPFNTNAYTWLVVLAYALAKVFETFDAQILQVTGSLSGHSIKHVLAGNGAAHIPAGALQKKSGAQNKKEEDTACHSSPLKAKRHPFGWRFMIVSLY</sequence>
<evidence type="ECO:0000256" key="1">
    <source>
        <dbReference type="ARBA" id="ARBA00004141"/>
    </source>
</evidence>
<keyword evidence="4 6" id="KW-1133">Transmembrane helix</keyword>
<dbReference type="RefSeq" id="WP_377131434.1">
    <property type="nucleotide sequence ID" value="NZ_JBHSYQ010000015.1"/>
</dbReference>
<comment type="caution">
    <text evidence="7">The sequence shown here is derived from an EMBL/GenBank/DDBJ whole genome shotgun (WGS) entry which is preliminary data.</text>
</comment>
<feature type="transmembrane region" description="Helical" evidence="6">
    <location>
        <begin position="86"/>
        <end position="108"/>
    </location>
</feature>
<keyword evidence="2 6" id="KW-0812">Transmembrane</keyword>
<evidence type="ECO:0000256" key="6">
    <source>
        <dbReference type="SAM" id="Phobius"/>
    </source>
</evidence>
<organism evidence="7 8">
    <name type="scientific">Rufibacter roseus</name>
    <dbReference type="NCBI Taxonomy" id="1567108"/>
    <lineage>
        <taxon>Bacteria</taxon>
        <taxon>Pseudomonadati</taxon>
        <taxon>Bacteroidota</taxon>
        <taxon>Cytophagia</taxon>
        <taxon>Cytophagales</taxon>
        <taxon>Hymenobacteraceae</taxon>
        <taxon>Rufibacter</taxon>
    </lineage>
</organism>
<evidence type="ECO:0000256" key="4">
    <source>
        <dbReference type="ARBA" id="ARBA00022989"/>
    </source>
</evidence>
<evidence type="ECO:0000256" key="5">
    <source>
        <dbReference type="ARBA" id="ARBA00023136"/>
    </source>
</evidence>
<evidence type="ECO:0000313" key="7">
    <source>
        <dbReference type="EMBL" id="MFC6999114.1"/>
    </source>
</evidence>
<dbReference type="PANTHER" id="PTHR34368:SF1">
    <property type="entry name" value="OS01G0962200 PROTEIN"/>
    <property type="match status" value="1"/>
</dbReference>
<feature type="transmembrane region" description="Helical" evidence="6">
    <location>
        <begin position="52"/>
        <end position="74"/>
    </location>
</feature>
<comment type="subcellular location">
    <subcellularLocation>
        <location evidence="1">Membrane</location>
        <topology evidence="1">Multi-pass membrane protein</topology>
    </subcellularLocation>
</comment>
<proteinExistence type="predicted"/>
<keyword evidence="8" id="KW-1185">Reference proteome</keyword>
<evidence type="ECO:0000256" key="2">
    <source>
        <dbReference type="ARBA" id="ARBA00022692"/>
    </source>
</evidence>
<feature type="transmembrane region" description="Helical" evidence="6">
    <location>
        <begin position="145"/>
        <end position="162"/>
    </location>
</feature>
<keyword evidence="5 6" id="KW-0472">Membrane</keyword>